<accession>A0A1N7SLG6</accession>
<feature type="compositionally biased region" description="Polar residues" evidence="1">
    <location>
        <begin position="36"/>
        <end position="55"/>
    </location>
</feature>
<evidence type="ECO:0000313" key="4">
    <source>
        <dbReference type="Proteomes" id="UP000195569"/>
    </source>
</evidence>
<comment type="caution">
    <text evidence="3">The sequence shown here is derived from an EMBL/GenBank/DDBJ whole genome shotgun (WGS) entry which is preliminary data.</text>
</comment>
<dbReference type="OrthoDB" id="9882807at2"/>
<name>A0A1N7SLG6_9BURK</name>
<gene>
    <name evidence="3" type="ORF">BN2476_630076</name>
</gene>
<evidence type="ECO:0000256" key="2">
    <source>
        <dbReference type="SAM" id="SignalP"/>
    </source>
</evidence>
<dbReference type="Proteomes" id="UP000195569">
    <property type="component" value="Unassembled WGS sequence"/>
</dbReference>
<feature type="chain" id="PRO_5013043365" evidence="2">
    <location>
        <begin position="30"/>
        <end position="206"/>
    </location>
</feature>
<organism evidence="3 4">
    <name type="scientific">Paraburkholderia piptadeniae</name>
    <dbReference type="NCBI Taxonomy" id="1701573"/>
    <lineage>
        <taxon>Bacteria</taxon>
        <taxon>Pseudomonadati</taxon>
        <taxon>Pseudomonadota</taxon>
        <taxon>Betaproteobacteria</taxon>
        <taxon>Burkholderiales</taxon>
        <taxon>Burkholderiaceae</taxon>
        <taxon>Paraburkholderia</taxon>
    </lineage>
</organism>
<dbReference type="AlphaFoldDB" id="A0A1N7SLG6"/>
<keyword evidence="2" id="KW-0732">Signal</keyword>
<feature type="region of interest" description="Disordered" evidence="1">
    <location>
        <begin position="36"/>
        <end position="64"/>
    </location>
</feature>
<proteinExistence type="predicted"/>
<reference evidence="3" key="1">
    <citation type="submission" date="2016-12" db="EMBL/GenBank/DDBJ databases">
        <authorList>
            <person name="Moulin L."/>
        </authorList>
    </citation>
    <scope>NUCLEOTIDE SEQUENCE [LARGE SCALE GENOMIC DNA]</scope>
    <source>
        <strain evidence="3">STM 7183</strain>
    </source>
</reference>
<sequence length="206" mass="21732">MKGSSGQNSHLMRVLALILSLTYAVQTRAQTSDVVTRTLPSSQTASTPTQRQTGKASWLRPETDHHAPNALAARRSNLRSRAVSQPSMLESSRNAFIGGDPDVARALVPCDALGRSMRNVSPSTTGAYASGSTSGIAAGVGYDPATGIQAVQAVVPSCQNMLSNDGDTTIGDRRSSAYEQITPDAVERGLDVRRPGTLTVLRPFAH</sequence>
<protein>
    <submittedName>
        <fullName evidence="3">Uncharacterized protein</fullName>
    </submittedName>
</protein>
<evidence type="ECO:0000313" key="3">
    <source>
        <dbReference type="EMBL" id="SIT48253.1"/>
    </source>
</evidence>
<dbReference type="RefSeq" id="WP_143811079.1">
    <property type="nucleotide sequence ID" value="NZ_CYGY02000063.1"/>
</dbReference>
<keyword evidence="4" id="KW-1185">Reference proteome</keyword>
<feature type="signal peptide" evidence="2">
    <location>
        <begin position="1"/>
        <end position="29"/>
    </location>
</feature>
<dbReference type="EMBL" id="CYGY02000063">
    <property type="protein sequence ID" value="SIT48253.1"/>
    <property type="molecule type" value="Genomic_DNA"/>
</dbReference>
<evidence type="ECO:0000256" key="1">
    <source>
        <dbReference type="SAM" id="MobiDB-lite"/>
    </source>
</evidence>